<evidence type="ECO:0000256" key="5">
    <source>
        <dbReference type="ARBA" id="ARBA00012915"/>
    </source>
</evidence>
<dbReference type="Pfam" id="PF01470">
    <property type="entry name" value="Peptidase_C15"/>
    <property type="match status" value="1"/>
</dbReference>
<dbReference type="SUPFAM" id="SSF53182">
    <property type="entry name" value="Pyrrolidone carboxyl peptidase (pyroglutamate aminopeptidase)"/>
    <property type="match status" value="1"/>
</dbReference>
<evidence type="ECO:0000256" key="10">
    <source>
        <dbReference type="ARBA" id="ARBA00022807"/>
    </source>
</evidence>
<evidence type="ECO:0000256" key="1">
    <source>
        <dbReference type="ARBA" id="ARBA00001770"/>
    </source>
</evidence>
<evidence type="ECO:0000256" key="7">
    <source>
        <dbReference type="ARBA" id="ARBA00022490"/>
    </source>
</evidence>
<keyword evidence="8" id="KW-0645">Protease</keyword>
<dbReference type="EC" id="3.4.19.3" evidence="5"/>
<accession>A0A644X3G7</accession>
<dbReference type="AlphaFoldDB" id="A0A644X3G7"/>
<name>A0A644X3G7_9ZZZZ</name>
<dbReference type="HAMAP" id="MF_00417">
    <property type="entry name" value="Pyrrolid_peptidase"/>
    <property type="match status" value="1"/>
</dbReference>
<keyword evidence="9 13" id="KW-0378">Hydrolase</keyword>
<dbReference type="InterPro" id="IPR016125">
    <property type="entry name" value="Peptidase_C15-like"/>
</dbReference>
<dbReference type="GO" id="GO:0016920">
    <property type="term" value="F:pyroglutamyl-peptidase activity"/>
    <property type="evidence" value="ECO:0007669"/>
    <property type="project" value="UniProtKB-EC"/>
</dbReference>
<comment type="function">
    <text evidence="2">Removes 5-oxoproline from various penultimate amino acid residues except L-proline.</text>
</comment>
<dbReference type="InterPro" id="IPR036440">
    <property type="entry name" value="Peptidase_C15-like_sf"/>
</dbReference>
<dbReference type="InterPro" id="IPR033694">
    <property type="entry name" value="PGPEP1_Cys_AS"/>
</dbReference>
<dbReference type="Gene3D" id="3.40.630.20">
    <property type="entry name" value="Peptidase C15, pyroglutamyl peptidase I-like"/>
    <property type="match status" value="1"/>
</dbReference>
<evidence type="ECO:0000256" key="11">
    <source>
        <dbReference type="ARBA" id="ARBA00030836"/>
    </source>
</evidence>
<dbReference type="PRINTS" id="PR00706">
    <property type="entry name" value="PYROGLUPTASE"/>
</dbReference>
<protein>
    <recommendedName>
        <fullName evidence="6">Pyrrolidone-carboxylate peptidase</fullName>
        <ecNumber evidence="5">3.4.19.3</ecNumber>
    </recommendedName>
    <alternativeName>
        <fullName evidence="11">5-oxoprolyl-peptidase</fullName>
    </alternativeName>
    <alternativeName>
        <fullName evidence="12">Pyroglutamyl-peptidase I</fullName>
    </alternativeName>
</protein>
<dbReference type="InterPro" id="IPR000816">
    <property type="entry name" value="Peptidase_C15"/>
</dbReference>
<evidence type="ECO:0000256" key="4">
    <source>
        <dbReference type="ARBA" id="ARBA00006641"/>
    </source>
</evidence>
<evidence type="ECO:0000256" key="12">
    <source>
        <dbReference type="ARBA" id="ARBA00031559"/>
    </source>
</evidence>
<comment type="similarity">
    <text evidence="4">Belongs to the peptidase C15 family.</text>
</comment>
<dbReference type="PROSITE" id="PS01333">
    <property type="entry name" value="PYRASE_GLU"/>
    <property type="match status" value="1"/>
</dbReference>
<dbReference type="InterPro" id="IPR033693">
    <property type="entry name" value="PGPEP1_Glu_AS"/>
</dbReference>
<dbReference type="PROSITE" id="PS01334">
    <property type="entry name" value="PYRASE_CYS"/>
    <property type="match status" value="1"/>
</dbReference>
<comment type="catalytic activity">
    <reaction evidence="1">
        <text>Release of an N-terminal pyroglutamyl group from a polypeptide, the second amino acid generally not being Pro.</text>
        <dbReference type="EC" id="3.4.19.3"/>
    </reaction>
</comment>
<evidence type="ECO:0000256" key="8">
    <source>
        <dbReference type="ARBA" id="ARBA00022670"/>
    </source>
</evidence>
<dbReference type="GO" id="GO:0006508">
    <property type="term" value="P:proteolysis"/>
    <property type="evidence" value="ECO:0007669"/>
    <property type="project" value="UniProtKB-KW"/>
</dbReference>
<keyword evidence="10" id="KW-0788">Thiol protease</keyword>
<dbReference type="InterPro" id="IPR029762">
    <property type="entry name" value="PGP-I_bact-type"/>
</dbReference>
<keyword evidence="7" id="KW-0963">Cytoplasm</keyword>
<dbReference type="GO" id="GO:0005829">
    <property type="term" value="C:cytosol"/>
    <property type="evidence" value="ECO:0007669"/>
    <property type="project" value="InterPro"/>
</dbReference>
<reference evidence="13" key="1">
    <citation type="submission" date="2019-08" db="EMBL/GenBank/DDBJ databases">
        <authorList>
            <person name="Kucharzyk K."/>
            <person name="Murdoch R.W."/>
            <person name="Higgins S."/>
            <person name="Loffler F."/>
        </authorList>
    </citation>
    <scope>NUCLEOTIDE SEQUENCE</scope>
</reference>
<comment type="subcellular location">
    <subcellularLocation>
        <location evidence="3">Cytoplasm</location>
    </subcellularLocation>
</comment>
<organism evidence="13">
    <name type="scientific">bioreactor metagenome</name>
    <dbReference type="NCBI Taxonomy" id="1076179"/>
    <lineage>
        <taxon>unclassified sequences</taxon>
        <taxon>metagenomes</taxon>
        <taxon>ecological metagenomes</taxon>
    </lineage>
</organism>
<dbReference type="FunFam" id="3.40.630.20:FF:000001">
    <property type="entry name" value="Pyrrolidone-carboxylate peptidase"/>
    <property type="match status" value="1"/>
</dbReference>
<dbReference type="NCBIfam" id="TIGR00504">
    <property type="entry name" value="pyro_pdase"/>
    <property type="match status" value="1"/>
</dbReference>
<evidence type="ECO:0000256" key="9">
    <source>
        <dbReference type="ARBA" id="ARBA00022801"/>
    </source>
</evidence>
<dbReference type="PANTHER" id="PTHR23402:SF1">
    <property type="entry name" value="PYROGLUTAMYL-PEPTIDASE I"/>
    <property type="match status" value="1"/>
</dbReference>
<evidence type="ECO:0000313" key="13">
    <source>
        <dbReference type="EMBL" id="MPM10619.1"/>
    </source>
</evidence>
<dbReference type="EMBL" id="VSSQ01001718">
    <property type="protein sequence ID" value="MPM10619.1"/>
    <property type="molecule type" value="Genomic_DNA"/>
</dbReference>
<evidence type="ECO:0000256" key="2">
    <source>
        <dbReference type="ARBA" id="ARBA00002280"/>
    </source>
</evidence>
<sequence>MRLLLTAFDPFGGEAVNPALEAVKMVRPVVSSVEVVKLEVPTVFGKAIQRVAEAIAEIRPDAVLCIGQAGGRFDISVERVAINIDDARIADNEGNQPIDRRIADDGPPAYFSTLPIKAMVDAIRKLGLPGSVSNTAGTFVCNHLMYGVLHTIANQKRPIRGGFIHVPFIPSQVVARPNAPSMALADIVRALEAAIGAIAAYDTDVRLAGGKEF</sequence>
<dbReference type="PANTHER" id="PTHR23402">
    <property type="entry name" value="PROTEASE FAMILY C15 PYROGLUTAMYL-PEPTIDASE I-RELATED"/>
    <property type="match status" value="1"/>
</dbReference>
<dbReference type="PIRSF" id="PIRSF015592">
    <property type="entry name" value="Prld-crbxl_pptds"/>
    <property type="match status" value="1"/>
</dbReference>
<evidence type="ECO:0000256" key="3">
    <source>
        <dbReference type="ARBA" id="ARBA00004496"/>
    </source>
</evidence>
<gene>
    <name evidence="13" type="primary">pcp_1</name>
    <name evidence="13" type="ORF">SDC9_56951</name>
</gene>
<evidence type="ECO:0000256" key="6">
    <source>
        <dbReference type="ARBA" id="ARBA00019191"/>
    </source>
</evidence>
<comment type="caution">
    <text evidence="13">The sequence shown here is derived from an EMBL/GenBank/DDBJ whole genome shotgun (WGS) entry which is preliminary data.</text>
</comment>
<dbReference type="CDD" id="cd00501">
    <property type="entry name" value="Peptidase_C15"/>
    <property type="match status" value="1"/>
</dbReference>
<dbReference type="NCBIfam" id="NF009676">
    <property type="entry name" value="PRK13197.1"/>
    <property type="match status" value="1"/>
</dbReference>
<proteinExistence type="inferred from homology"/>